<gene>
    <name evidence="6" type="ORF">TREES_T100021766</name>
</gene>
<comment type="similarity">
    <text evidence="1">Belongs to the tropomyosin family.</text>
</comment>
<accession>L9JKM3</accession>
<evidence type="ECO:0000256" key="4">
    <source>
        <dbReference type="ARBA" id="ARBA00023203"/>
    </source>
</evidence>
<feature type="compositionally biased region" description="Pro residues" evidence="5">
    <location>
        <begin position="16"/>
        <end position="25"/>
    </location>
</feature>
<dbReference type="SUPFAM" id="SSF57997">
    <property type="entry name" value="Tropomyosin"/>
    <property type="match status" value="1"/>
</dbReference>
<dbReference type="InterPro" id="IPR000533">
    <property type="entry name" value="Tropomyosin"/>
</dbReference>
<dbReference type="InParanoid" id="L9JKM3"/>
<dbReference type="AlphaFoldDB" id="L9JKM3"/>
<keyword evidence="7" id="KW-1185">Reference proteome</keyword>
<evidence type="ECO:0000313" key="7">
    <source>
        <dbReference type="Proteomes" id="UP000011518"/>
    </source>
</evidence>
<name>L9JKM3_TUPCH</name>
<keyword evidence="3" id="KW-0514">Muscle protein</keyword>
<keyword evidence="2" id="KW-0175">Coiled coil</keyword>
<keyword evidence="4" id="KW-0009">Actin-binding</keyword>
<organism evidence="6 7">
    <name type="scientific">Tupaia chinensis</name>
    <name type="common">Chinese tree shrew</name>
    <name type="synonym">Tupaia belangeri chinensis</name>
    <dbReference type="NCBI Taxonomy" id="246437"/>
    <lineage>
        <taxon>Eukaryota</taxon>
        <taxon>Metazoa</taxon>
        <taxon>Chordata</taxon>
        <taxon>Craniata</taxon>
        <taxon>Vertebrata</taxon>
        <taxon>Euteleostomi</taxon>
        <taxon>Mammalia</taxon>
        <taxon>Eutheria</taxon>
        <taxon>Euarchontoglires</taxon>
        <taxon>Scandentia</taxon>
        <taxon>Tupaiidae</taxon>
        <taxon>Tupaia</taxon>
    </lineage>
</organism>
<evidence type="ECO:0000256" key="3">
    <source>
        <dbReference type="ARBA" id="ARBA00023179"/>
    </source>
</evidence>
<dbReference type="EMBL" id="KB320975">
    <property type="protein sequence ID" value="ELW50923.1"/>
    <property type="molecule type" value="Genomic_DNA"/>
</dbReference>
<dbReference type="STRING" id="246437.L9JKM3"/>
<dbReference type="Gene3D" id="1.20.5.170">
    <property type="match status" value="1"/>
</dbReference>
<feature type="region of interest" description="Disordered" evidence="5">
    <location>
        <begin position="13"/>
        <end position="46"/>
    </location>
</feature>
<evidence type="ECO:0000256" key="5">
    <source>
        <dbReference type="SAM" id="MobiDB-lite"/>
    </source>
</evidence>
<proteinExistence type="inferred from homology"/>
<reference evidence="7" key="2">
    <citation type="journal article" date="2013" name="Nat. Commun.">
        <title>Genome of the Chinese tree shrew.</title>
        <authorList>
            <person name="Fan Y."/>
            <person name="Huang Z.Y."/>
            <person name="Cao C.C."/>
            <person name="Chen C.S."/>
            <person name="Chen Y.X."/>
            <person name="Fan D.D."/>
            <person name="He J."/>
            <person name="Hou H.L."/>
            <person name="Hu L."/>
            <person name="Hu X.T."/>
            <person name="Jiang X.T."/>
            <person name="Lai R."/>
            <person name="Lang Y.S."/>
            <person name="Liang B."/>
            <person name="Liao S.G."/>
            <person name="Mu D."/>
            <person name="Ma Y.Y."/>
            <person name="Niu Y.Y."/>
            <person name="Sun X.Q."/>
            <person name="Xia J.Q."/>
            <person name="Xiao J."/>
            <person name="Xiong Z.Q."/>
            <person name="Xu L."/>
            <person name="Yang L."/>
            <person name="Zhang Y."/>
            <person name="Zhao W."/>
            <person name="Zhao X.D."/>
            <person name="Zheng Y.T."/>
            <person name="Zhou J.M."/>
            <person name="Zhu Y.B."/>
            <person name="Zhang G.J."/>
            <person name="Wang J."/>
            <person name="Yao Y.G."/>
        </authorList>
    </citation>
    <scope>NUCLEOTIDE SEQUENCE [LARGE SCALE GENOMIC DNA]</scope>
</reference>
<reference evidence="7" key="1">
    <citation type="submission" date="2012-07" db="EMBL/GenBank/DDBJ databases">
        <title>Genome of the Chinese tree shrew, a rising model animal genetically related to primates.</title>
        <authorList>
            <person name="Zhang G."/>
            <person name="Fan Y."/>
            <person name="Yao Y."/>
            <person name="Huang Z."/>
        </authorList>
    </citation>
    <scope>NUCLEOTIDE SEQUENCE [LARGE SCALE GENOMIC DNA]</scope>
</reference>
<dbReference type="Proteomes" id="UP000011518">
    <property type="component" value="Unassembled WGS sequence"/>
</dbReference>
<dbReference type="PANTHER" id="PTHR19269">
    <property type="entry name" value="TROPOMYOSIN"/>
    <property type="match status" value="1"/>
</dbReference>
<evidence type="ECO:0000256" key="2">
    <source>
        <dbReference type="ARBA" id="ARBA00023054"/>
    </source>
</evidence>
<dbReference type="Pfam" id="PF00261">
    <property type="entry name" value="Tropomyosin"/>
    <property type="match status" value="1"/>
</dbReference>
<dbReference type="GO" id="GO:0003779">
    <property type="term" value="F:actin binding"/>
    <property type="evidence" value="ECO:0007669"/>
    <property type="project" value="UniProtKB-KW"/>
</dbReference>
<protein>
    <submittedName>
        <fullName evidence="6">Tropomyosin beta chain</fullName>
    </submittedName>
</protein>
<dbReference type="PRINTS" id="PR00194">
    <property type="entry name" value="TROPOMYOSIN"/>
</dbReference>
<evidence type="ECO:0000313" key="6">
    <source>
        <dbReference type="EMBL" id="ELW50923.1"/>
    </source>
</evidence>
<sequence>MPNDTLYTPLALLQPATPPVPPPPCGRDSGLTLGPEGLRSAGPLGGAHLVEGLDRAQEPMATALQKLEKAGKAADESERGVKVIENRAMKDEKMEMQELRLQEGKRIAEEADRK</sequence>
<evidence type="ECO:0000256" key="1">
    <source>
        <dbReference type="ARBA" id="ARBA00009036"/>
    </source>
</evidence>